<evidence type="ECO:0000313" key="3">
    <source>
        <dbReference type="Proteomes" id="UP001497453"/>
    </source>
</evidence>
<organism evidence="2 3">
    <name type="scientific">Somion occarium</name>
    <dbReference type="NCBI Taxonomy" id="3059160"/>
    <lineage>
        <taxon>Eukaryota</taxon>
        <taxon>Fungi</taxon>
        <taxon>Dikarya</taxon>
        <taxon>Basidiomycota</taxon>
        <taxon>Agaricomycotina</taxon>
        <taxon>Agaricomycetes</taxon>
        <taxon>Polyporales</taxon>
        <taxon>Cerrenaceae</taxon>
        <taxon>Somion</taxon>
    </lineage>
</organism>
<accession>A0ABP1CSZ7</accession>
<reference evidence="3" key="1">
    <citation type="submission" date="2024-04" db="EMBL/GenBank/DDBJ databases">
        <authorList>
            <person name="Shaw F."/>
            <person name="Minotto A."/>
        </authorList>
    </citation>
    <scope>NUCLEOTIDE SEQUENCE [LARGE SCALE GENOMIC DNA]</scope>
</reference>
<evidence type="ECO:0000256" key="1">
    <source>
        <dbReference type="SAM" id="MobiDB-lite"/>
    </source>
</evidence>
<feature type="compositionally biased region" description="Acidic residues" evidence="1">
    <location>
        <begin position="397"/>
        <end position="420"/>
    </location>
</feature>
<evidence type="ECO:0000313" key="2">
    <source>
        <dbReference type="EMBL" id="CAL1698790.1"/>
    </source>
</evidence>
<sequence>MSTPSINRAQPGKRQIFLPDRLFTSSTNKLDASSSPVASNLGPQLPLNDPPRRNHAPPFSTKCKRLHRAPLCTKSEGITRTPQSILNISNSYQLKSVKRSKNLWKNLKAYVDAGIPKGRKKDQYLTTWSANGAPELADAKQQADAVYALGGWAALQAGRPEGLVNSEMAVEDQVCSQLIEPLDLMMRTRYRNTVTNPLVKTKETWIDHRTKEKMAAPEDACTPQWGRPVPASHVVKMKSKASRKKAGYPDLITYKSPDYQDHGAIIEIKSFLAFTDAAFDTFFTIPVFAKDNSGLFAWHEIGKMHKLVRQIWGELHSFKARWGFVTNGSKIIVFVKTGRNELTFSEVQDWEQDDVLHALTGLTFAAIDSLTVNTLISKICPAADRDTDFQRALATVAEEEEPAAEEEEEDADSDDAEDSA</sequence>
<name>A0ABP1CSZ7_9APHY</name>
<dbReference type="Proteomes" id="UP001497453">
    <property type="component" value="Chromosome 11"/>
</dbReference>
<protein>
    <submittedName>
        <fullName evidence="2">Uncharacterized protein</fullName>
    </submittedName>
</protein>
<feature type="compositionally biased region" description="Polar residues" evidence="1">
    <location>
        <begin position="28"/>
        <end position="42"/>
    </location>
</feature>
<dbReference type="EMBL" id="OZ037954">
    <property type="protein sequence ID" value="CAL1698790.1"/>
    <property type="molecule type" value="Genomic_DNA"/>
</dbReference>
<feature type="region of interest" description="Disordered" evidence="1">
    <location>
        <begin position="395"/>
        <end position="420"/>
    </location>
</feature>
<proteinExistence type="predicted"/>
<gene>
    <name evidence="2" type="ORF">GFSPODELE1_LOCUS2324</name>
</gene>
<feature type="region of interest" description="Disordered" evidence="1">
    <location>
        <begin position="28"/>
        <end position="61"/>
    </location>
</feature>
<keyword evidence="3" id="KW-1185">Reference proteome</keyword>